<feature type="domain" description="OmpR/PhoB-type" evidence="5">
    <location>
        <begin position="128"/>
        <end position="227"/>
    </location>
</feature>
<dbReference type="GO" id="GO:0006355">
    <property type="term" value="P:regulation of DNA-templated transcription"/>
    <property type="evidence" value="ECO:0007669"/>
    <property type="project" value="InterPro"/>
</dbReference>
<dbReference type="RefSeq" id="WP_239677381.1">
    <property type="nucleotide sequence ID" value="NZ_CP070499.1"/>
</dbReference>
<dbReference type="SMART" id="SM00862">
    <property type="entry name" value="Trans_reg_C"/>
    <property type="match status" value="1"/>
</dbReference>
<dbReference type="Proteomes" id="UP000662857">
    <property type="component" value="Chromosome"/>
</dbReference>
<evidence type="ECO:0000259" key="4">
    <source>
        <dbReference type="PROSITE" id="PS50110"/>
    </source>
</evidence>
<dbReference type="InterPro" id="IPR011006">
    <property type="entry name" value="CheY-like_superfamily"/>
</dbReference>
<dbReference type="SMART" id="SM00448">
    <property type="entry name" value="REC"/>
    <property type="match status" value="1"/>
</dbReference>
<organism evidence="6 7">
    <name type="scientific">Natronosporangium hydrolyticum</name>
    <dbReference type="NCBI Taxonomy" id="2811111"/>
    <lineage>
        <taxon>Bacteria</taxon>
        <taxon>Bacillati</taxon>
        <taxon>Actinomycetota</taxon>
        <taxon>Actinomycetes</taxon>
        <taxon>Micromonosporales</taxon>
        <taxon>Micromonosporaceae</taxon>
        <taxon>Natronosporangium</taxon>
    </lineage>
</organism>
<keyword evidence="1 3" id="KW-0238">DNA-binding</keyword>
<dbReference type="PANTHER" id="PTHR48111:SF68">
    <property type="entry name" value="OMPR SUBFAMILY"/>
    <property type="match status" value="1"/>
</dbReference>
<dbReference type="PANTHER" id="PTHR48111">
    <property type="entry name" value="REGULATOR OF RPOS"/>
    <property type="match status" value="1"/>
</dbReference>
<evidence type="ECO:0000256" key="2">
    <source>
        <dbReference type="PROSITE-ProRule" id="PRU00169"/>
    </source>
</evidence>
<reference evidence="6" key="1">
    <citation type="submission" date="2021-02" db="EMBL/GenBank/DDBJ databases">
        <title>Natrosporangium hydrolyticum gen. nov., sp. nov, a haloalkaliphilic actinobacterium from a soda solonchak soil.</title>
        <authorList>
            <person name="Sorokin D.Y."/>
            <person name="Khijniak T.V."/>
            <person name="Zakharycheva A.P."/>
            <person name="Boueva O.V."/>
            <person name="Ariskina E.V."/>
            <person name="Hahnke R.L."/>
            <person name="Bunk B."/>
            <person name="Sproer C."/>
            <person name="Schumann P."/>
            <person name="Evtushenko L.I."/>
            <person name="Kublanov I.V."/>
        </authorList>
    </citation>
    <scope>NUCLEOTIDE SEQUENCE</scope>
    <source>
        <strain evidence="6">DSM 106523</strain>
    </source>
</reference>
<dbReference type="InterPro" id="IPR001789">
    <property type="entry name" value="Sig_transdc_resp-reg_receiver"/>
</dbReference>
<evidence type="ECO:0000256" key="1">
    <source>
        <dbReference type="ARBA" id="ARBA00023125"/>
    </source>
</evidence>
<dbReference type="AlphaFoldDB" id="A0A895YIK9"/>
<accession>A0A895YIK9</accession>
<dbReference type="GO" id="GO:0005829">
    <property type="term" value="C:cytosol"/>
    <property type="evidence" value="ECO:0007669"/>
    <property type="project" value="TreeGrafter"/>
</dbReference>
<evidence type="ECO:0000313" key="6">
    <source>
        <dbReference type="EMBL" id="QSB15203.1"/>
    </source>
</evidence>
<dbReference type="PROSITE" id="PS51755">
    <property type="entry name" value="OMPR_PHOB"/>
    <property type="match status" value="1"/>
</dbReference>
<proteinExistence type="predicted"/>
<dbReference type="KEGG" id="nhy:JQS43_02200"/>
<dbReference type="InterPro" id="IPR001867">
    <property type="entry name" value="OmpR/PhoB-type_DNA-bd"/>
</dbReference>
<dbReference type="SUPFAM" id="SSF52172">
    <property type="entry name" value="CheY-like"/>
    <property type="match status" value="1"/>
</dbReference>
<dbReference type="GO" id="GO:0032993">
    <property type="term" value="C:protein-DNA complex"/>
    <property type="evidence" value="ECO:0007669"/>
    <property type="project" value="TreeGrafter"/>
</dbReference>
<dbReference type="CDD" id="cd00383">
    <property type="entry name" value="trans_reg_C"/>
    <property type="match status" value="1"/>
</dbReference>
<keyword evidence="2" id="KW-0597">Phosphoprotein</keyword>
<keyword evidence="7" id="KW-1185">Reference proteome</keyword>
<dbReference type="Pfam" id="PF00486">
    <property type="entry name" value="Trans_reg_C"/>
    <property type="match status" value="1"/>
</dbReference>
<dbReference type="InterPro" id="IPR036388">
    <property type="entry name" value="WH-like_DNA-bd_sf"/>
</dbReference>
<protein>
    <submittedName>
        <fullName evidence="6">Response regulator transcription factor</fullName>
    </submittedName>
</protein>
<dbReference type="Pfam" id="PF00072">
    <property type="entry name" value="Response_reg"/>
    <property type="match status" value="1"/>
</dbReference>
<feature type="modified residue" description="4-aspartylphosphate" evidence="2">
    <location>
        <position position="52"/>
    </location>
</feature>
<evidence type="ECO:0000256" key="3">
    <source>
        <dbReference type="PROSITE-ProRule" id="PRU01091"/>
    </source>
</evidence>
<feature type="DNA-binding region" description="OmpR/PhoB-type" evidence="3">
    <location>
        <begin position="128"/>
        <end position="227"/>
    </location>
</feature>
<dbReference type="Gene3D" id="1.10.10.10">
    <property type="entry name" value="Winged helix-like DNA-binding domain superfamily/Winged helix DNA-binding domain"/>
    <property type="match status" value="1"/>
</dbReference>
<gene>
    <name evidence="6" type="ORF">JQS43_02200</name>
</gene>
<dbReference type="Gene3D" id="6.10.250.690">
    <property type="match status" value="1"/>
</dbReference>
<dbReference type="GO" id="GO:0000156">
    <property type="term" value="F:phosphorelay response regulator activity"/>
    <property type="evidence" value="ECO:0007669"/>
    <property type="project" value="TreeGrafter"/>
</dbReference>
<dbReference type="EMBL" id="CP070499">
    <property type="protein sequence ID" value="QSB15203.1"/>
    <property type="molecule type" value="Genomic_DNA"/>
</dbReference>
<dbReference type="GO" id="GO:0000976">
    <property type="term" value="F:transcription cis-regulatory region binding"/>
    <property type="evidence" value="ECO:0007669"/>
    <property type="project" value="TreeGrafter"/>
</dbReference>
<name>A0A895YIK9_9ACTN</name>
<feature type="domain" description="Response regulatory" evidence="4">
    <location>
        <begin position="3"/>
        <end position="116"/>
    </location>
</feature>
<dbReference type="Gene3D" id="3.40.50.2300">
    <property type="match status" value="1"/>
</dbReference>
<dbReference type="PROSITE" id="PS50110">
    <property type="entry name" value="RESPONSE_REGULATORY"/>
    <property type="match status" value="1"/>
</dbReference>
<dbReference type="InterPro" id="IPR039420">
    <property type="entry name" value="WalR-like"/>
</dbReference>
<evidence type="ECO:0000313" key="7">
    <source>
        <dbReference type="Proteomes" id="UP000662857"/>
    </source>
</evidence>
<evidence type="ECO:0000259" key="5">
    <source>
        <dbReference type="PROSITE" id="PS51755"/>
    </source>
</evidence>
<dbReference type="CDD" id="cd17574">
    <property type="entry name" value="REC_OmpR"/>
    <property type="match status" value="1"/>
</dbReference>
<sequence>MGNLLLVEDDPGVAEMLQLLLTRAGHDVTHRADGRSGLRTAYDQRPDLVILDLALPELDGWQLLTRLREVSDVPVMVLSAVDQEAEKVRGLRAGADDYLTKPFGRQELLARIEALLRRATRRDPRWTAEVYDDGVLRVDPVRHRVVVEGDEVALTPIEFRLLLALVRHAGLVLSPEQLLQLAWDDPTGLGAAKVKFALLRLRRKLGWQEPAESPLQSVRGIGYRYQPFSG</sequence>